<keyword evidence="2" id="KW-1185">Reference proteome</keyword>
<reference evidence="1 2" key="1">
    <citation type="submission" date="2022-02" db="EMBL/GenBank/DDBJ databases">
        <authorList>
            <person name="Min J."/>
        </authorList>
    </citation>
    <scope>NUCLEOTIDE SEQUENCE [LARGE SCALE GENOMIC DNA]</scope>
    <source>
        <strain evidence="1 2">GR10-1</strain>
    </source>
</reference>
<sequence>MSDDKENLNVLKDKAATFYSFSKGTSTQSYPTSMMGSVALLRQTFLDAEWYAKNKPAKEGINKSLEAWNNNNALPQIFEAGDKWGI</sequence>
<evidence type="ECO:0000313" key="2">
    <source>
        <dbReference type="Proteomes" id="UP001202248"/>
    </source>
</evidence>
<dbReference type="EMBL" id="JAKWBL010000002">
    <property type="protein sequence ID" value="MCH5598748.1"/>
    <property type="molecule type" value="Genomic_DNA"/>
</dbReference>
<accession>A0ABS9SK55</accession>
<dbReference type="RefSeq" id="WP_240830422.1">
    <property type="nucleotide sequence ID" value="NZ_JAKWBL010000002.1"/>
</dbReference>
<dbReference type="Proteomes" id="UP001202248">
    <property type="component" value="Unassembled WGS sequence"/>
</dbReference>
<evidence type="ECO:0000313" key="1">
    <source>
        <dbReference type="EMBL" id="MCH5598748.1"/>
    </source>
</evidence>
<comment type="caution">
    <text evidence="1">The sequence shown here is derived from an EMBL/GenBank/DDBJ whole genome shotgun (WGS) entry which is preliminary data.</text>
</comment>
<protein>
    <submittedName>
        <fullName evidence="1">Uncharacterized protein</fullName>
    </submittedName>
</protein>
<proteinExistence type="predicted"/>
<organism evidence="1 2">
    <name type="scientific">Niabella ginsengisoli</name>
    <dbReference type="NCBI Taxonomy" id="522298"/>
    <lineage>
        <taxon>Bacteria</taxon>
        <taxon>Pseudomonadati</taxon>
        <taxon>Bacteroidota</taxon>
        <taxon>Chitinophagia</taxon>
        <taxon>Chitinophagales</taxon>
        <taxon>Chitinophagaceae</taxon>
        <taxon>Niabella</taxon>
    </lineage>
</organism>
<gene>
    <name evidence="1" type="ORF">MKP09_12935</name>
</gene>
<name>A0ABS9SK55_9BACT</name>
<dbReference type="Gene3D" id="3.20.20.140">
    <property type="entry name" value="Metal-dependent hydrolases"/>
    <property type="match status" value="1"/>
</dbReference>